<dbReference type="PANTHER" id="PTHR43404">
    <property type="entry name" value="LIPOPOLYSACCHARIDE CHOLINEPHOSPHOTRANSFERASE LICD"/>
    <property type="match status" value="1"/>
</dbReference>
<evidence type="ECO:0000313" key="3">
    <source>
        <dbReference type="Proteomes" id="UP000678393"/>
    </source>
</evidence>
<dbReference type="GO" id="GO:0009100">
    <property type="term" value="P:glycoprotein metabolic process"/>
    <property type="evidence" value="ECO:0007669"/>
    <property type="project" value="UniProtKB-ARBA"/>
</dbReference>
<reference evidence="2" key="1">
    <citation type="submission" date="2021-04" db="EMBL/GenBank/DDBJ databases">
        <authorList>
            <consortium name="Molecular Ecology Group"/>
        </authorList>
    </citation>
    <scope>NUCLEOTIDE SEQUENCE</scope>
</reference>
<protein>
    <recommendedName>
        <fullName evidence="1">LicD/FKTN/FKRP nucleotidyltransferase domain-containing protein</fullName>
    </recommendedName>
</protein>
<feature type="domain" description="LicD/FKTN/FKRP nucleotidyltransferase" evidence="1">
    <location>
        <begin position="148"/>
        <end position="190"/>
    </location>
</feature>
<accession>A0A8S3ZLG0</accession>
<sequence length="325" mass="38017">MFPMTSSLYRRICFARMRIAFLLFCILVALICCVFVIPVRNVVFSSAIEYAWKEIPTSNLLQIHYSKEIIPDGVYQIVACYEHQSPRVSKSDVNTSRILPCSHTENASLTWEILQRQHGRFLPFLNMEQKIQMLCLYSVLSEVLSDVNVEHFLVGGSLLGIMRHRGMIPWDDDLDIAVSFQHLDIIKQTLSCVQGFELTIRPHLHWKFHYSGSDYPFVDIFFYQMDESYVWSLTYYIRNTFIYPRTDVFPLRTGIFEGLRVPIPGNALAIAKRIYEYDKCTAYPNHVELRDPTLLREHPCGFVVTSLDCRELSYIYRMYHLHESP</sequence>
<evidence type="ECO:0000313" key="2">
    <source>
        <dbReference type="EMBL" id="CAG5128072.1"/>
    </source>
</evidence>
<comment type="caution">
    <text evidence="2">The sequence shown here is derived from an EMBL/GenBank/DDBJ whole genome shotgun (WGS) entry which is preliminary data.</text>
</comment>
<dbReference type="InterPro" id="IPR052942">
    <property type="entry name" value="LPS_cholinephosphotransferase"/>
</dbReference>
<organism evidence="2 3">
    <name type="scientific">Candidula unifasciata</name>
    <dbReference type="NCBI Taxonomy" id="100452"/>
    <lineage>
        <taxon>Eukaryota</taxon>
        <taxon>Metazoa</taxon>
        <taxon>Spiralia</taxon>
        <taxon>Lophotrochozoa</taxon>
        <taxon>Mollusca</taxon>
        <taxon>Gastropoda</taxon>
        <taxon>Heterobranchia</taxon>
        <taxon>Euthyneura</taxon>
        <taxon>Panpulmonata</taxon>
        <taxon>Eupulmonata</taxon>
        <taxon>Stylommatophora</taxon>
        <taxon>Helicina</taxon>
        <taxon>Helicoidea</taxon>
        <taxon>Geomitridae</taxon>
        <taxon>Candidula</taxon>
    </lineage>
</organism>
<dbReference type="OrthoDB" id="444255at2759"/>
<keyword evidence="3" id="KW-1185">Reference proteome</keyword>
<proteinExistence type="predicted"/>
<dbReference type="Proteomes" id="UP000678393">
    <property type="component" value="Unassembled WGS sequence"/>
</dbReference>
<dbReference type="AlphaFoldDB" id="A0A8S3ZLG0"/>
<evidence type="ECO:0000259" key="1">
    <source>
        <dbReference type="Pfam" id="PF04991"/>
    </source>
</evidence>
<dbReference type="Pfam" id="PF04991">
    <property type="entry name" value="LicD"/>
    <property type="match status" value="1"/>
</dbReference>
<name>A0A8S3ZLG0_9EUPU</name>
<gene>
    <name evidence="2" type="ORF">CUNI_LOCUS13630</name>
</gene>
<dbReference type="PANTHER" id="PTHR43404:SF2">
    <property type="entry name" value="LIPOPOLYSACCHARIDE CHOLINEPHOSPHOTRANSFERASE LICD"/>
    <property type="match status" value="1"/>
</dbReference>
<dbReference type="InterPro" id="IPR007074">
    <property type="entry name" value="LicD/FKTN/FKRP_NTP_transf"/>
</dbReference>
<dbReference type="EMBL" id="CAJHNH020002913">
    <property type="protein sequence ID" value="CAG5128072.1"/>
    <property type="molecule type" value="Genomic_DNA"/>
</dbReference>